<dbReference type="EMBL" id="KZ825250">
    <property type="protein sequence ID" value="PYI13315.1"/>
    <property type="molecule type" value="Genomic_DNA"/>
</dbReference>
<accession>A0A2V5GQD8</accession>
<organism evidence="1 2">
    <name type="scientific">Aspergillus violaceofuscus (strain CBS 115571)</name>
    <dbReference type="NCBI Taxonomy" id="1450538"/>
    <lineage>
        <taxon>Eukaryota</taxon>
        <taxon>Fungi</taxon>
        <taxon>Dikarya</taxon>
        <taxon>Ascomycota</taxon>
        <taxon>Pezizomycotina</taxon>
        <taxon>Eurotiomycetes</taxon>
        <taxon>Eurotiomycetidae</taxon>
        <taxon>Eurotiales</taxon>
        <taxon>Aspergillaceae</taxon>
        <taxon>Aspergillus</taxon>
    </lineage>
</organism>
<evidence type="ECO:0000313" key="2">
    <source>
        <dbReference type="Proteomes" id="UP000249829"/>
    </source>
</evidence>
<protein>
    <submittedName>
        <fullName evidence="1">Uncharacterized protein</fullName>
    </submittedName>
</protein>
<dbReference type="AlphaFoldDB" id="A0A2V5GQD8"/>
<dbReference type="Proteomes" id="UP000249829">
    <property type="component" value="Unassembled WGS sequence"/>
</dbReference>
<keyword evidence="2" id="KW-1185">Reference proteome</keyword>
<gene>
    <name evidence="1" type="ORF">BO99DRAFT_63345</name>
</gene>
<evidence type="ECO:0000313" key="1">
    <source>
        <dbReference type="EMBL" id="PYI13315.1"/>
    </source>
</evidence>
<reference evidence="1 2" key="1">
    <citation type="submission" date="2018-02" db="EMBL/GenBank/DDBJ databases">
        <title>The genomes of Aspergillus section Nigri reveals drivers in fungal speciation.</title>
        <authorList>
            <consortium name="DOE Joint Genome Institute"/>
            <person name="Vesth T.C."/>
            <person name="Nybo J."/>
            <person name="Theobald S."/>
            <person name="Brandl J."/>
            <person name="Frisvad J.C."/>
            <person name="Nielsen K.F."/>
            <person name="Lyhne E.K."/>
            <person name="Kogle M.E."/>
            <person name="Kuo A."/>
            <person name="Riley R."/>
            <person name="Clum A."/>
            <person name="Nolan M."/>
            <person name="Lipzen A."/>
            <person name="Salamov A."/>
            <person name="Henrissat B."/>
            <person name="Wiebenga A."/>
            <person name="De vries R.P."/>
            <person name="Grigoriev I.V."/>
            <person name="Mortensen U.H."/>
            <person name="Andersen M.R."/>
            <person name="Baker S.E."/>
        </authorList>
    </citation>
    <scope>NUCLEOTIDE SEQUENCE [LARGE SCALE GENOMIC DNA]</scope>
    <source>
        <strain evidence="1 2">CBS 115571</strain>
    </source>
</reference>
<proteinExistence type="predicted"/>
<sequence length="150" mass="16849">MSGRLSVLESAPQSIWSMLRWQTSGINVHSSKTSRRRIHTTGVNASAQTIYRVSTLSWLVGPEATQPKSTLIDSTTMFSPHTTTTIRTTTNPSLTKKALHSSQPSGLVLMQRRHTTCIQPRIAYICRLPRRQVHESRPAVPDARHEHPMQ</sequence>
<name>A0A2V5GQD8_ASPV1</name>